<dbReference type="EMBL" id="LAZR01010475">
    <property type="protein sequence ID" value="KKM66718.1"/>
    <property type="molecule type" value="Genomic_DNA"/>
</dbReference>
<gene>
    <name evidence="1" type="ORF">LCGC14_1478350</name>
</gene>
<feature type="non-terminal residue" evidence="1">
    <location>
        <position position="277"/>
    </location>
</feature>
<comment type="caution">
    <text evidence="1">The sequence shown here is derived from an EMBL/GenBank/DDBJ whole genome shotgun (WGS) entry which is preliminary data.</text>
</comment>
<dbReference type="AlphaFoldDB" id="A0A0F9JAY4"/>
<reference evidence="1" key="1">
    <citation type="journal article" date="2015" name="Nature">
        <title>Complex archaea that bridge the gap between prokaryotes and eukaryotes.</title>
        <authorList>
            <person name="Spang A."/>
            <person name="Saw J.H."/>
            <person name="Jorgensen S.L."/>
            <person name="Zaremba-Niedzwiedzka K."/>
            <person name="Martijn J."/>
            <person name="Lind A.E."/>
            <person name="van Eijk R."/>
            <person name="Schleper C."/>
            <person name="Guy L."/>
            <person name="Ettema T.J."/>
        </authorList>
    </citation>
    <scope>NUCLEOTIDE SEQUENCE</scope>
</reference>
<evidence type="ECO:0000313" key="1">
    <source>
        <dbReference type="EMBL" id="KKM66718.1"/>
    </source>
</evidence>
<organism evidence="1">
    <name type="scientific">marine sediment metagenome</name>
    <dbReference type="NCBI Taxonomy" id="412755"/>
    <lineage>
        <taxon>unclassified sequences</taxon>
        <taxon>metagenomes</taxon>
        <taxon>ecological metagenomes</taxon>
    </lineage>
</organism>
<accession>A0A0F9JAY4</accession>
<sequence length="277" mass="31436">MIEKEIFFEYGDNNSEVLQLVHPNNFVKTAEYSQVLVDFIKTLKERVDKTYALVNALSAGEFYGSNRNGDYFPEGALKEYHKTFEALGHVYRHHVNKDPKKSMGRVMFSHYNPEMHRVELILELDRKKSEDILTRLDKGDLPAVSMGCRVPWDECSICGNRAKTRKEYCDHLTKSMNKVMSGGQRVVAINRMPKFFDLSVVLIPADKTAGFLSKVAGYKKEGFISKVSAAVTAPSLDVALQKIAEQDTYAEIRKNVEAKVDCVSMDPKLLIRNSQSR</sequence>
<name>A0A0F9JAY4_9ZZZZ</name>
<proteinExistence type="predicted"/>
<protein>
    <submittedName>
        <fullName evidence="1">Uncharacterized protein</fullName>
    </submittedName>
</protein>